<evidence type="ECO:0000313" key="2">
    <source>
        <dbReference type="EMBL" id="OKL39664.1"/>
    </source>
</evidence>
<evidence type="ECO:0000259" key="1">
    <source>
        <dbReference type="PROSITE" id="PS51186"/>
    </source>
</evidence>
<dbReference type="InterPro" id="IPR016181">
    <property type="entry name" value="Acyl_CoA_acyltransferase"/>
</dbReference>
<comment type="caution">
    <text evidence="2">The sequence shown here is derived from an EMBL/GenBank/DDBJ whole genome shotgun (WGS) entry which is preliminary data.</text>
</comment>
<dbReference type="SUPFAM" id="SSF55729">
    <property type="entry name" value="Acyl-CoA N-acyltransferases (Nat)"/>
    <property type="match status" value="1"/>
</dbReference>
<dbReference type="Pfam" id="PF13302">
    <property type="entry name" value="Acetyltransf_3"/>
    <property type="match status" value="1"/>
</dbReference>
<dbReference type="GO" id="GO:0005737">
    <property type="term" value="C:cytoplasm"/>
    <property type="evidence" value="ECO:0007669"/>
    <property type="project" value="TreeGrafter"/>
</dbReference>
<protein>
    <submittedName>
        <fullName evidence="2">GCN5 family acetyltransferase</fullName>
    </submittedName>
</protein>
<dbReference type="Gene3D" id="3.40.630.30">
    <property type="match status" value="1"/>
</dbReference>
<organism evidence="2 3">
    <name type="scientific">Pontibacter flavimaris</name>
    <dbReference type="NCBI Taxonomy" id="1797110"/>
    <lineage>
        <taxon>Bacteria</taxon>
        <taxon>Pseudomonadati</taxon>
        <taxon>Bacteroidota</taxon>
        <taxon>Cytophagia</taxon>
        <taxon>Cytophagales</taxon>
        <taxon>Hymenobacteraceae</taxon>
        <taxon>Pontibacter</taxon>
    </lineage>
</organism>
<evidence type="ECO:0000313" key="3">
    <source>
        <dbReference type="Proteomes" id="UP000186551"/>
    </source>
</evidence>
<dbReference type="PANTHER" id="PTHR43441:SF11">
    <property type="entry name" value="RIBOSOMAL-PROTEIN-SERINE ACETYLTRANSFERASE"/>
    <property type="match status" value="1"/>
</dbReference>
<reference evidence="2 3" key="1">
    <citation type="submission" date="2016-03" db="EMBL/GenBank/DDBJ databases">
        <title>Genome sequence of Pontibacter sp. nov., of the family cytophagaceae, isolated from marine sediment of the Yellow Sea, China.</title>
        <authorList>
            <person name="Zhang G."/>
            <person name="Zhang R."/>
        </authorList>
    </citation>
    <scope>NUCLEOTIDE SEQUENCE [LARGE SCALE GENOMIC DNA]</scope>
    <source>
        <strain evidence="2 3">S10-8</strain>
    </source>
</reference>
<dbReference type="OrthoDB" id="9788916at2"/>
<keyword evidence="2" id="KW-0808">Transferase</keyword>
<gene>
    <name evidence="2" type="ORF">A3841_00040</name>
</gene>
<accession>A0A1Q5PBT3</accession>
<dbReference type="GO" id="GO:0008999">
    <property type="term" value="F:protein-N-terminal-alanine acetyltransferase activity"/>
    <property type="evidence" value="ECO:0007669"/>
    <property type="project" value="TreeGrafter"/>
</dbReference>
<dbReference type="STRING" id="1797110.A3841_00040"/>
<dbReference type="EMBL" id="LVWA01000007">
    <property type="protein sequence ID" value="OKL39664.1"/>
    <property type="molecule type" value="Genomic_DNA"/>
</dbReference>
<sequence length="189" mass="21433">MKPAAPLLQLPVAPDLYLRRATTADAPALYYIIDRDRPYLRQWLPFIDFSQEVGDTEAYLKYVSAPGNTSDLIFVIVHAQKVCGLIGFKGIDKLNRKLEIGYWLAEDKQGKGIMRRACQTLLDYAFGKLRMNRVEIRVGVGNARSSNIPRKLGFTLEGVQRHGEFLNDHFHDLEVYSLLRSEYGAGTQV</sequence>
<name>A0A1Q5PBT3_9BACT</name>
<dbReference type="AlphaFoldDB" id="A0A1Q5PBT3"/>
<dbReference type="RefSeq" id="WP_073852713.1">
    <property type="nucleotide sequence ID" value="NZ_LVWA01000007.1"/>
</dbReference>
<keyword evidence="3" id="KW-1185">Reference proteome</keyword>
<dbReference type="Proteomes" id="UP000186551">
    <property type="component" value="Unassembled WGS sequence"/>
</dbReference>
<dbReference type="InterPro" id="IPR000182">
    <property type="entry name" value="GNAT_dom"/>
</dbReference>
<proteinExistence type="predicted"/>
<dbReference type="PANTHER" id="PTHR43441">
    <property type="entry name" value="RIBOSOMAL-PROTEIN-SERINE ACETYLTRANSFERASE"/>
    <property type="match status" value="1"/>
</dbReference>
<dbReference type="InterPro" id="IPR051908">
    <property type="entry name" value="Ribosomal_N-acetyltransferase"/>
</dbReference>
<dbReference type="GO" id="GO:1990189">
    <property type="term" value="F:protein N-terminal-serine acetyltransferase activity"/>
    <property type="evidence" value="ECO:0007669"/>
    <property type="project" value="TreeGrafter"/>
</dbReference>
<feature type="domain" description="N-acetyltransferase" evidence="1">
    <location>
        <begin position="16"/>
        <end position="180"/>
    </location>
</feature>
<dbReference type="PROSITE" id="PS51186">
    <property type="entry name" value="GNAT"/>
    <property type="match status" value="1"/>
</dbReference>